<evidence type="ECO:0000256" key="1">
    <source>
        <dbReference type="ARBA" id="ARBA00023125"/>
    </source>
</evidence>
<feature type="coiled-coil region" evidence="2">
    <location>
        <begin position="96"/>
        <end position="123"/>
    </location>
</feature>
<reference evidence="4" key="1">
    <citation type="submission" date="2022-03" db="EMBL/GenBank/DDBJ databases">
        <authorList>
            <person name="Woo C.Y."/>
        </authorList>
    </citation>
    <scope>NUCLEOTIDE SEQUENCE</scope>
    <source>
        <strain evidence="4">CYS-01</strain>
    </source>
</reference>
<dbReference type="InterPro" id="IPR050807">
    <property type="entry name" value="TransReg_Diox_bact_type"/>
</dbReference>
<evidence type="ECO:0000313" key="5">
    <source>
        <dbReference type="Proteomes" id="UP001165460"/>
    </source>
</evidence>
<keyword evidence="2" id="KW-0175">Coiled coil</keyword>
<accession>A0ABS9ZSB6</accession>
<dbReference type="Gene3D" id="1.10.260.40">
    <property type="entry name" value="lambda repressor-like DNA-binding domains"/>
    <property type="match status" value="1"/>
</dbReference>
<keyword evidence="5" id="KW-1185">Reference proteome</keyword>
<dbReference type="SUPFAM" id="SSF47413">
    <property type="entry name" value="lambda repressor-like DNA-binding domains"/>
    <property type="match status" value="1"/>
</dbReference>
<dbReference type="PANTHER" id="PTHR46797:SF1">
    <property type="entry name" value="METHYLPHOSPHONATE SYNTHASE"/>
    <property type="match status" value="1"/>
</dbReference>
<sequence>MLNKKTLTSKEMKGYSGGAAHIRYYRNEKCLSQEYMATKLGISQSTYQKIEAGNVKITKERLIEIANILGKELNDFESNTMCKLEQNNISLLKEAIVLQSKEIQQLKIRLAEKETELKKVRSLHNL</sequence>
<dbReference type="RefSeq" id="WP_243358365.1">
    <property type="nucleotide sequence ID" value="NZ_JALGBH010000001.1"/>
</dbReference>
<dbReference type="InterPro" id="IPR010982">
    <property type="entry name" value="Lambda_DNA-bd_dom_sf"/>
</dbReference>
<dbReference type="Proteomes" id="UP001165460">
    <property type="component" value="Unassembled WGS sequence"/>
</dbReference>
<evidence type="ECO:0000259" key="3">
    <source>
        <dbReference type="PROSITE" id="PS50943"/>
    </source>
</evidence>
<gene>
    <name evidence="4" type="ORF">MMF97_02075</name>
</gene>
<evidence type="ECO:0000256" key="2">
    <source>
        <dbReference type="SAM" id="Coils"/>
    </source>
</evidence>
<dbReference type="InterPro" id="IPR001387">
    <property type="entry name" value="Cro/C1-type_HTH"/>
</dbReference>
<dbReference type="PANTHER" id="PTHR46797">
    <property type="entry name" value="HTH-TYPE TRANSCRIPTIONAL REGULATOR"/>
    <property type="match status" value="1"/>
</dbReference>
<keyword evidence="1" id="KW-0238">DNA-binding</keyword>
<protein>
    <submittedName>
        <fullName evidence="4">Helix-turn-helix domain-containing protein</fullName>
    </submittedName>
</protein>
<evidence type="ECO:0000313" key="4">
    <source>
        <dbReference type="EMBL" id="MCJ0741480.1"/>
    </source>
</evidence>
<dbReference type="Pfam" id="PF01381">
    <property type="entry name" value="HTH_3"/>
    <property type="match status" value="1"/>
</dbReference>
<organism evidence="4 5">
    <name type="scientific">Pedobacter montanisoli</name>
    <dbReference type="NCBI Taxonomy" id="2923277"/>
    <lineage>
        <taxon>Bacteria</taxon>
        <taxon>Pseudomonadati</taxon>
        <taxon>Bacteroidota</taxon>
        <taxon>Sphingobacteriia</taxon>
        <taxon>Sphingobacteriales</taxon>
        <taxon>Sphingobacteriaceae</taxon>
        <taxon>Pedobacter</taxon>
    </lineage>
</organism>
<dbReference type="PROSITE" id="PS50943">
    <property type="entry name" value="HTH_CROC1"/>
    <property type="match status" value="1"/>
</dbReference>
<comment type="caution">
    <text evidence="4">The sequence shown here is derived from an EMBL/GenBank/DDBJ whole genome shotgun (WGS) entry which is preliminary data.</text>
</comment>
<dbReference type="SMART" id="SM00530">
    <property type="entry name" value="HTH_XRE"/>
    <property type="match status" value="1"/>
</dbReference>
<dbReference type="EMBL" id="JALGBH010000001">
    <property type="protein sequence ID" value="MCJ0741480.1"/>
    <property type="molecule type" value="Genomic_DNA"/>
</dbReference>
<feature type="domain" description="HTH cro/C1-type" evidence="3">
    <location>
        <begin position="22"/>
        <end position="76"/>
    </location>
</feature>
<proteinExistence type="predicted"/>
<name>A0ABS9ZSB6_9SPHI</name>
<dbReference type="CDD" id="cd00093">
    <property type="entry name" value="HTH_XRE"/>
    <property type="match status" value="1"/>
</dbReference>